<reference evidence="1" key="2">
    <citation type="submission" date="2018-05" db="EMBL/GenBank/DDBJ databases">
        <title>OmerRS3 (Oryza meridionalis Reference Sequence Version 3).</title>
        <authorList>
            <person name="Zhang J."/>
            <person name="Kudrna D."/>
            <person name="Lee S."/>
            <person name="Talag J."/>
            <person name="Welchert J."/>
            <person name="Wing R.A."/>
        </authorList>
    </citation>
    <scope>NUCLEOTIDE SEQUENCE [LARGE SCALE GENOMIC DNA]</scope>
    <source>
        <strain evidence="1">cv. OR44</strain>
    </source>
</reference>
<evidence type="ECO:0000313" key="1">
    <source>
        <dbReference type="EnsemblPlants" id="OMERI01G05150.1"/>
    </source>
</evidence>
<reference evidence="1" key="1">
    <citation type="submission" date="2015-04" db="UniProtKB">
        <authorList>
            <consortium name="EnsemblPlants"/>
        </authorList>
    </citation>
    <scope>IDENTIFICATION</scope>
</reference>
<proteinExistence type="predicted"/>
<protein>
    <submittedName>
        <fullName evidence="1">Uncharacterized protein</fullName>
    </submittedName>
</protein>
<keyword evidence="2" id="KW-1185">Reference proteome</keyword>
<evidence type="ECO:0000313" key="2">
    <source>
        <dbReference type="Proteomes" id="UP000008021"/>
    </source>
</evidence>
<dbReference type="HOGENOM" id="CLU_2658646_0_0_1"/>
<dbReference type="AlphaFoldDB" id="A0A0E0BY20"/>
<dbReference type="EnsemblPlants" id="OMERI01G05150.1">
    <property type="protein sequence ID" value="OMERI01G05150.1"/>
    <property type="gene ID" value="OMERI01G05150"/>
</dbReference>
<dbReference type="Proteomes" id="UP000008021">
    <property type="component" value="Chromosome 1"/>
</dbReference>
<organism evidence="1">
    <name type="scientific">Oryza meridionalis</name>
    <dbReference type="NCBI Taxonomy" id="40149"/>
    <lineage>
        <taxon>Eukaryota</taxon>
        <taxon>Viridiplantae</taxon>
        <taxon>Streptophyta</taxon>
        <taxon>Embryophyta</taxon>
        <taxon>Tracheophyta</taxon>
        <taxon>Spermatophyta</taxon>
        <taxon>Magnoliopsida</taxon>
        <taxon>Liliopsida</taxon>
        <taxon>Poales</taxon>
        <taxon>Poaceae</taxon>
        <taxon>BOP clade</taxon>
        <taxon>Oryzoideae</taxon>
        <taxon>Oryzeae</taxon>
        <taxon>Oryzinae</taxon>
        <taxon>Oryza</taxon>
    </lineage>
</organism>
<name>A0A0E0BY20_9ORYZ</name>
<accession>A0A0E0BY20</accession>
<sequence>MGRHCKVLDAVRKPLPVDRPTSRAQSIRLIFLQTIFVEEGRTHKEICADNGSEVSTHFSCSLSFIALPVPVLIKGR</sequence>
<dbReference type="Gramene" id="OMERI01G05150.1">
    <property type="protein sequence ID" value="OMERI01G05150.1"/>
    <property type="gene ID" value="OMERI01G05150"/>
</dbReference>